<protein>
    <submittedName>
        <fullName evidence="1">Uncharacterized protein</fullName>
    </submittedName>
</protein>
<proteinExistence type="predicted"/>
<organism evidence="1 2">
    <name type="scientific">Polyangium fumosum</name>
    <dbReference type="NCBI Taxonomy" id="889272"/>
    <lineage>
        <taxon>Bacteria</taxon>
        <taxon>Pseudomonadati</taxon>
        <taxon>Myxococcota</taxon>
        <taxon>Polyangia</taxon>
        <taxon>Polyangiales</taxon>
        <taxon>Polyangiaceae</taxon>
        <taxon>Polyangium</taxon>
    </lineage>
</organism>
<evidence type="ECO:0000313" key="2">
    <source>
        <dbReference type="Proteomes" id="UP000309215"/>
    </source>
</evidence>
<gene>
    <name evidence="1" type="ORF">E8A74_24155</name>
</gene>
<dbReference type="OrthoDB" id="286685at2"/>
<reference evidence="1 2" key="1">
    <citation type="submission" date="2019-04" db="EMBL/GenBank/DDBJ databases">
        <authorList>
            <person name="Li Y."/>
            <person name="Wang J."/>
        </authorList>
    </citation>
    <scope>NUCLEOTIDE SEQUENCE [LARGE SCALE GENOMIC DNA]</scope>
    <source>
        <strain evidence="1 2">DSM 14668</strain>
    </source>
</reference>
<evidence type="ECO:0000313" key="1">
    <source>
        <dbReference type="EMBL" id="TKD03950.1"/>
    </source>
</evidence>
<dbReference type="EMBL" id="SSMQ01000026">
    <property type="protein sequence ID" value="TKD03950.1"/>
    <property type="molecule type" value="Genomic_DNA"/>
</dbReference>
<dbReference type="AlphaFoldDB" id="A0A4U1J8L2"/>
<dbReference type="RefSeq" id="WP_136931425.1">
    <property type="nucleotide sequence ID" value="NZ_SSMQ01000026.1"/>
</dbReference>
<dbReference type="Proteomes" id="UP000309215">
    <property type="component" value="Unassembled WGS sequence"/>
</dbReference>
<name>A0A4U1J8L2_9BACT</name>
<keyword evidence="2" id="KW-1185">Reference proteome</keyword>
<accession>A0A4U1J8L2</accession>
<sequence>MAVKSRADLFRTNESEPKHPRLRRWKKLRESGYHLDLEIHREWDGLTFSPAKMFVTLRKHEEDPGILEELLWEDALNQGLVELGIPASTPEGEVMRYALAFKTALEPVSLRHNEDFLRSVLVEFLRAGDVFPSHPELMKMLDQVHPAQAYRGASYDQALEAVESIINAKAEELESKLRYPQEKAFDILCRALAQYLDEIFHVTARRFWFPK</sequence>
<comment type="caution">
    <text evidence="1">The sequence shown here is derived from an EMBL/GenBank/DDBJ whole genome shotgun (WGS) entry which is preliminary data.</text>
</comment>